<keyword evidence="1" id="KW-0611">Plant defense</keyword>
<dbReference type="PRINTS" id="PR00364">
    <property type="entry name" value="DISEASERSIST"/>
</dbReference>
<dbReference type="InterPro" id="IPR002182">
    <property type="entry name" value="NB-ARC"/>
</dbReference>
<dbReference type="InterPro" id="IPR027417">
    <property type="entry name" value="P-loop_NTPase"/>
</dbReference>
<dbReference type="OMA" id="WICKPDI"/>
<feature type="domain" description="NB-ARC" evidence="2">
    <location>
        <begin position="154"/>
        <end position="307"/>
    </location>
</feature>
<name>A0A7N2LH58_QUELO</name>
<keyword evidence="4" id="KW-1185">Reference proteome</keyword>
<dbReference type="Pfam" id="PF00931">
    <property type="entry name" value="NB-ARC"/>
    <property type="match status" value="1"/>
</dbReference>
<organism evidence="3 4">
    <name type="scientific">Quercus lobata</name>
    <name type="common">Valley oak</name>
    <dbReference type="NCBI Taxonomy" id="97700"/>
    <lineage>
        <taxon>Eukaryota</taxon>
        <taxon>Viridiplantae</taxon>
        <taxon>Streptophyta</taxon>
        <taxon>Embryophyta</taxon>
        <taxon>Tracheophyta</taxon>
        <taxon>Spermatophyta</taxon>
        <taxon>Magnoliopsida</taxon>
        <taxon>eudicotyledons</taxon>
        <taxon>Gunneridae</taxon>
        <taxon>Pentapetalae</taxon>
        <taxon>rosids</taxon>
        <taxon>fabids</taxon>
        <taxon>Fagales</taxon>
        <taxon>Fagaceae</taxon>
        <taxon>Quercus</taxon>
    </lineage>
</organism>
<dbReference type="Gene3D" id="3.40.50.300">
    <property type="entry name" value="P-loop containing nucleotide triphosphate hydrolases"/>
    <property type="match status" value="1"/>
</dbReference>
<dbReference type="GO" id="GO:0043531">
    <property type="term" value="F:ADP binding"/>
    <property type="evidence" value="ECO:0007669"/>
    <property type="project" value="InterPro"/>
</dbReference>
<dbReference type="Proteomes" id="UP000594261">
    <property type="component" value="Chromosome 4"/>
</dbReference>
<reference evidence="3 4" key="1">
    <citation type="journal article" date="2016" name="G3 (Bethesda)">
        <title>First Draft Assembly and Annotation of the Genome of a California Endemic Oak Quercus lobata Nee (Fagaceae).</title>
        <authorList>
            <person name="Sork V.L."/>
            <person name="Fitz-Gibbon S.T."/>
            <person name="Puiu D."/>
            <person name="Crepeau M."/>
            <person name="Gugger P.F."/>
            <person name="Sherman R."/>
            <person name="Stevens K."/>
            <person name="Langley C.H."/>
            <person name="Pellegrini M."/>
            <person name="Salzberg S.L."/>
        </authorList>
    </citation>
    <scope>NUCLEOTIDE SEQUENCE [LARGE SCALE GENOMIC DNA]</scope>
    <source>
        <strain evidence="3 4">cv. SW786</strain>
    </source>
</reference>
<evidence type="ECO:0000313" key="3">
    <source>
        <dbReference type="EnsemblPlants" id="QL04p073205:mrna:CDS:1"/>
    </source>
</evidence>
<dbReference type="PANTHER" id="PTHR36766:SF55">
    <property type="entry name" value="OS11G0492900 PROTEIN"/>
    <property type="match status" value="1"/>
</dbReference>
<evidence type="ECO:0000256" key="1">
    <source>
        <dbReference type="ARBA" id="ARBA00022821"/>
    </source>
</evidence>
<dbReference type="EnsemblPlants" id="QL04p073205:mrna">
    <property type="protein sequence ID" value="QL04p073205:mrna:CDS:1"/>
    <property type="gene ID" value="QL04p073205"/>
</dbReference>
<dbReference type="GO" id="GO:0006952">
    <property type="term" value="P:defense response"/>
    <property type="evidence" value="ECO:0007669"/>
    <property type="project" value="UniProtKB-KW"/>
</dbReference>
<protein>
    <recommendedName>
        <fullName evidence="2">NB-ARC domain-containing protein</fullName>
    </recommendedName>
</protein>
<dbReference type="PANTHER" id="PTHR36766">
    <property type="entry name" value="PLANT BROAD-SPECTRUM MILDEW RESISTANCE PROTEIN RPW8"/>
    <property type="match status" value="1"/>
</dbReference>
<reference evidence="3" key="2">
    <citation type="submission" date="2021-01" db="UniProtKB">
        <authorList>
            <consortium name="EnsemblPlants"/>
        </authorList>
    </citation>
    <scope>IDENTIFICATION</scope>
</reference>
<evidence type="ECO:0000313" key="4">
    <source>
        <dbReference type="Proteomes" id="UP000594261"/>
    </source>
</evidence>
<dbReference type="InParanoid" id="A0A7N2LH58"/>
<evidence type="ECO:0000259" key="2">
    <source>
        <dbReference type="Pfam" id="PF00931"/>
    </source>
</evidence>
<proteinExistence type="predicted"/>
<dbReference type="AlphaFoldDB" id="A0A7N2LH58"/>
<dbReference type="Gramene" id="QL04p073205:mrna">
    <property type="protein sequence ID" value="QL04p073205:mrna:CDS:1"/>
    <property type="gene ID" value="QL04p073205"/>
</dbReference>
<dbReference type="SUPFAM" id="SSF52540">
    <property type="entry name" value="P-loop containing nucleoside triphosphate hydrolases"/>
    <property type="match status" value="1"/>
</dbReference>
<dbReference type="EMBL" id="LRBV02000004">
    <property type="status" value="NOT_ANNOTATED_CDS"/>
    <property type="molecule type" value="Genomic_DNA"/>
</dbReference>
<accession>A0A7N2LH58</accession>
<sequence>MAEDIAFVLWEKFLNSLKEAESELSTGFPLISYFLEIKIRIENVILASLCSLSVDNTLKWLYQLNDLLAECRIFALKKSKRRHKNLLQFIALLLDLIFFRKMRRRLNTVNAEFENFLRETRNEEKSVGIDYTNFITLRHTYPEINDMDQNIGFQEQADKLESMLLNQRSELLNIGIVGMGGVGKTTLVKNVLSRPRLQKEFPKTVWICKPDIWMDEDENTDTLTFKILKYVDRFSAFFSQERHLVVLDDVCHLRNIYWGLIWLRFTNLVALIVTTRVPEEAEHMAGGNIIKLEPTLTKEACWSIFVSNIRRLFVEIKSDHLGHPTILNKDEDNHWAMLVDTIYRNPTAMPMIRFENPNLEKLRDEIVGGYCQGLPFAAKMLAEFIHQQL</sequence>